<feature type="region of interest" description="Disordered" evidence="1">
    <location>
        <begin position="1"/>
        <end position="44"/>
    </location>
</feature>
<feature type="domain" description="T-Q ester bond containing" evidence="3">
    <location>
        <begin position="672"/>
        <end position="744"/>
    </location>
</feature>
<feature type="domain" description="Bacterial Ig" evidence="2">
    <location>
        <begin position="289"/>
        <end position="345"/>
    </location>
</feature>
<proteinExistence type="predicted"/>
<keyword evidence="5" id="KW-1185">Reference proteome</keyword>
<reference evidence="4 5" key="1">
    <citation type="submission" date="2014-12" db="EMBL/GenBank/DDBJ databases">
        <title>Draft genome sequences of 10 type strains of Lactococcus.</title>
        <authorList>
            <person name="Sun Z."/>
            <person name="Zhong Z."/>
            <person name="Liu W."/>
            <person name="Zhang W."/>
            <person name="Zhang H."/>
        </authorList>
    </citation>
    <scope>NUCLEOTIDE SEQUENCE [LARGE SCALE GENOMIC DNA]</scope>
    <source>
        <strain evidence="4 5">JCM 16395</strain>
    </source>
</reference>
<sequence length="1225" mass="124140">MTDPDGSTTQTATVDSNGNWTVTIPSSQASGGVSATQTDGTTTSSATTAAYDAIDPSLTITTAAEGTISGTGTPGDTINYTITVSTGSGSSTTGSSTTVGADGTWTANAGNSASGTLKVISAATNETATSPYTVSSITLAAAGTVSGTGVAGNTVTVTDPDGMTTQTTTVASSGTWSVTIPSTQASGTVNAVFSDGAQKSAAYVTSIPLTITTAADGTISGTGTPGDTISYTITTSTGASSTDSAVVAQNGTWTSHVMMVNSSGTLTVTDTSSTAMATGLYIVSSITRAAGGTVSGTGVPGNTVTVTDPDNVTTQTTTVASDGTWSVTVPASQTHGTVIAHFSDNANPAATYIQNPANTTITYVDTSGATVLPSSTVSLTGEVGASATVPYSGSVSGYVLAGVTYNGTAVKPGSTITLTANGVLVYTYYSANNESINFQTSASLPSSYSGVPAMTVFGSLAPGYPITITYIDKATGATETKTIYTDASGNYSYTLPTTPLQESHVLVSQTLAGATYQADFLVITSNHGETAIASPVKNADGTYSISDTVTLHSLSDYPINGGDAVTLTGNLVDTKTGAILATVTKNGTLDNVTTDSTVILTYTLTAAQYAALIASGDTVQSQVTGVDNTQATDMIPTGITSWDAPALQMDKTYANESETMPTYTPSGATTIESATKDANGTYTVLDTVTLKGGIAGDSFNLSGKLVDLTTASNLSGVTATATGTFATDGTSSATLSYTLTAAQYGLLTTHGDTIESQVAGSDAQANTAITVDPTYANEALAMPLFDPSGATTIGNATENANGTYTVLDTVTLQGGIPGDTYSLSGNLVDLTTRSNLSGVTATATGTFASDGTSSVELAYTLTNAQYDSLIRVGDQIQSQVAGIDTTDLTTLNIDPTFTNESENIAKYTPSASTILGTVMKTATGYTLVDTVTLTGGLSGDTFNLSGNLVDITTKTDLMGVTAITTGNYDASGNATATLTYNLTPAQYGSVTSNGDSLQSQVSGTTATGNTLISFDPTYASESQRMPTFKPNGATQISSAAKNADGTYTIDDTVTLKGGMPADQFSISGNLIDLTTGSNLSGGKATATGTFASDGTSSATLVYILTADQYESLTQKGDTIQSQVTGTDTTDSTTLTIDLTYFNESETIPPVTPTITPKVNTSEKVGKIENYYAPNNIPAFPFSRVARSNHHLPATGSTSENNLVEIGTAFLTLASVMFLKEKGRRR</sequence>
<evidence type="ECO:0008006" key="6">
    <source>
        <dbReference type="Google" id="ProtNLM"/>
    </source>
</evidence>
<evidence type="ECO:0000259" key="2">
    <source>
        <dbReference type="Pfam" id="PF17936"/>
    </source>
</evidence>
<dbReference type="InterPro" id="IPR041498">
    <property type="entry name" value="Big_6"/>
</dbReference>
<dbReference type="STRING" id="1291764.GCA_001311235_01335"/>
<dbReference type="Proteomes" id="UP000218181">
    <property type="component" value="Unassembled WGS sequence"/>
</dbReference>
<feature type="domain" description="T-Q ester bond containing" evidence="3">
    <location>
        <begin position="1040"/>
        <end position="1106"/>
    </location>
</feature>
<evidence type="ECO:0000259" key="3">
    <source>
        <dbReference type="Pfam" id="PF18202"/>
    </source>
</evidence>
<dbReference type="InterPro" id="IPR013783">
    <property type="entry name" value="Ig-like_fold"/>
</dbReference>
<dbReference type="InterPro" id="IPR041100">
    <property type="entry name" value="TQ"/>
</dbReference>
<dbReference type="Pfam" id="PF17936">
    <property type="entry name" value="Big_6"/>
    <property type="match status" value="2"/>
</dbReference>
<dbReference type="AlphaFoldDB" id="A0A2A5RIV2"/>
<name>A0A2A5RIV2_9LACT</name>
<feature type="domain" description="T-Q ester bond containing" evidence="3">
    <location>
        <begin position="918"/>
        <end position="987"/>
    </location>
</feature>
<evidence type="ECO:0000256" key="1">
    <source>
        <dbReference type="SAM" id="MobiDB-lite"/>
    </source>
</evidence>
<organism evidence="4 5">
    <name type="scientific">Lactococcus fujiensis JCM 16395</name>
    <dbReference type="NCBI Taxonomy" id="1291764"/>
    <lineage>
        <taxon>Bacteria</taxon>
        <taxon>Bacillati</taxon>
        <taxon>Bacillota</taxon>
        <taxon>Bacilli</taxon>
        <taxon>Lactobacillales</taxon>
        <taxon>Streptococcaceae</taxon>
        <taxon>Lactococcus</taxon>
    </lineage>
</organism>
<dbReference type="Gene3D" id="2.60.40.10">
    <property type="entry name" value="Immunoglobulins"/>
    <property type="match status" value="2"/>
</dbReference>
<dbReference type="NCBIfam" id="NF033903">
    <property type="entry name" value="VaFE_rpt"/>
    <property type="match status" value="1"/>
</dbReference>
<comment type="caution">
    <text evidence="4">The sequence shown here is derived from an EMBL/GenBank/DDBJ whole genome shotgun (WGS) entry which is preliminary data.</text>
</comment>
<evidence type="ECO:0000313" key="5">
    <source>
        <dbReference type="Proteomes" id="UP000218181"/>
    </source>
</evidence>
<gene>
    <name evidence="4" type="ORF">RT41_GL000529</name>
</gene>
<dbReference type="Gene3D" id="2.60.40.3930">
    <property type="match status" value="2"/>
</dbReference>
<protein>
    <recommendedName>
        <fullName evidence="6">Gram-positive cocci surface proteins LPxTG domain-containing protein</fullName>
    </recommendedName>
</protein>
<feature type="compositionally biased region" description="Polar residues" evidence="1">
    <location>
        <begin position="1"/>
        <end position="33"/>
    </location>
</feature>
<feature type="domain" description="T-Q ester bond containing" evidence="3">
    <location>
        <begin position="794"/>
        <end position="865"/>
    </location>
</feature>
<feature type="domain" description="Bacterial Ig" evidence="2">
    <location>
        <begin position="131"/>
        <end position="200"/>
    </location>
</feature>
<accession>A0A2A5RIV2</accession>
<feature type="compositionally biased region" description="Low complexity" evidence="1">
    <location>
        <begin position="34"/>
        <end position="44"/>
    </location>
</feature>
<dbReference type="EMBL" id="JXJU01000014">
    <property type="protein sequence ID" value="PCR99019.1"/>
    <property type="molecule type" value="Genomic_DNA"/>
</dbReference>
<dbReference type="Pfam" id="PF18202">
    <property type="entry name" value="TQ"/>
    <property type="match status" value="4"/>
</dbReference>
<evidence type="ECO:0000313" key="4">
    <source>
        <dbReference type="EMBL" id="PCR99019.1"/>
    </source>
</evidence>